<proteinExistence type="inferred from homology"/>
<dbReference type="InterPro" id="IPR016155">
    <property type="entry name" value="Mopterin_synth/thiamin_S_b"/>
</dbReference>
<evidence type="ECO:0000313" key="3">
    <source>
        <dbReference type="EMBL" id="OCR22542.1"/>
    </source>
</evidence>
<dbReference type="OrthoDB" id="9796575at2"/>
<dbReference type="Gene3D" id="3.10.20.280">
    <property type="entry name" value="RnfH-like"/>
    <property type="match status" value="1"/>
</dbReference>
<evidence type="ECO:0000256" key="1">
    <source>
        <dbReference type="ARBA" id="ARBA00010645"/>
    </source>
</evidence>
<dbReference type="PATRIC" id="fig|317.243.peg.505"/>
<sequence>MKVAVVYAAPTQPLLLTCQVGDGSTVEQAIEKSGLLRCCPEIDLRTQKVGVFGKFVKLNSPLKEGDRVEIYQRITRVLDDDDEDDDDE</sequence>
<organism evidence="3 4">
    <name type="scientific">Pseudomonas syringae</name>
    <dbReference type="NCBI Taxonomy" id="317"/>
    <lineage>
        <taxon>Bacteria</taxon>
        <taxon>Pseudomonadati</taxon>
        <taxon>Pseudomonadota</taxon>
        <taxon>Gammaproteobacteria</taxon>
        <taxon>Pseudomonadales</taxon>
        <taxon>Pseudomonadaceae</taxon>
        <taxon>Pseudomonas</taxon>
    </lineage>
</organism>
<evidence type="ECO:0000313" key="4">
    <source>
        <dbReference type="Proteomes" id="UP000093104"/>
    </source>
</evidence>
<dbReference type="AlphaFoldDB" id="A0A1C7YXT4"/>
<dbReference type="Pfam" id="PF03658">
    <property type="entry name" value="Ub-RnfH"/>
    <property type="match status" value="1"/>
</dbReference>
<comment type="caution">
    <text evidence="3">The sequence shown here is derived from an EMBL/GenBank/DDBJ whole genome shotgun (WGS) entry which is preliminary data.</text>
</comment>
<gene>
    <name evidence="3" type="ORF">AFK24_25995</name>
</gene>
<dbReference type="PANTHER" id="PTHR37483:SF1">
    <property type="entry name" value="UPF0125 PROTEIN RATB"/>
    <property type="match status" value="1"/>
</dbReference>
<dbReference type="EMBL" id="LGSI01000068">
    <property type="protein sequence ID" value="OCR22542.1"/>
    <property type="molecule type" value="Genomic_DNA"/>
</dbReference>
<dbReference type="HAMAP" id="MF_00460">
    <property type="entry name" value="UPF0125_RnfH"/>
    <property type="match status" value="1"/>
</dbReference>
<dbReference type="Proteomes" id="UP000093104">
    <property type="component" value="Unassembled WGS sequence"/>
</dbReference>
<protein>
    <recommendedName>
        <fullName evidence="2">UPF0125 protein AFK24_25995</fullName>
    </recommendedName>
</protein>
<name>A0A1C7YXT4_PSESX</name>
<accession>A0A1C7YXT4</accession>
<dbReference type="RefSeq" id="WP_065835954.1">
    <property type="nucleotide sequence ID" value="NZ_LGSI01000068.1"/>
</dbReference>
<evidence type="ECO:0000256" key="2">
    <source>
        <dbReference type="HAMAP-Rule" id="MF_00460"/>
    </source>
</evidence>
<dbReference type="InterPro" id="IPR005346">
    <property type="entry name" value="RnfH"/>
</dbReference>
<reference evidence="3 4" key="1">
    <citation type="submission" date="2015-07" db="EMBL/GenBank/DDBJ databases">
        <title>Draft genome sequence of a diazotrophic, plant growth-promoting rhizobacterium of the Pseudomonas syringae complex.</title>
        <authorList>
            <person name="Patten C.L."/>
            <person name="Jeong H."/>
        </authorList>
    </citation>
    <scope>NUCLEOTIDE SEQUENCE [LARGE SCALE GENOMIC DNA]</scope>
    <source>
        <strain evidence="3 4">GR12-2</strain>
    </source>
</reference>
<dbReference type="InterPro" id="IPR037021">
    <property type="entry name" value="RnfH_sf"/>
</dbReference>
<dbReference type="PANTHER" id="PTHR37483">
    <property type="entry name" value="UPF0125 PROTEIN RATB"/>
    <property type="match status" value="1"/>
</dbReference>
<comment type="similarity">
    <text evidence="1 2">Belongs to the UPF0125 (RnfH) family.</text>
</comment>
<dbReference type="SUPFAM" id="SSF54285">
    <property type="entry name" value="MoaD/ThiS"/>
    <property type="match status" value="1"/>
</dbReference>